<dbReference type="InterPro" id="IPR006674">
    <property type="entry name" value="HD_domain"/>
</dbReference>
<dbReference type="GO" id="GO:0008803">
    <property type="term" value="F:bis(5'-nucleosyl)-tetraphosphatase (symmetrical) activity"/>
    <property type="evidence" value="ECO:0007669"/>
    <property type="project" value="UniProtKB-EC"/>
</dbReference>
<evidence type="ECO:0000256" key="4">
    <source>
        <dbReference type="ARBA" id="ARBA00022801"/>
    </source>
</evidence>
<keyword evidence="5" id="KW-0408">Iron</keyword>
<evidence type="ECO:0000256" key="6">
    <source>
        <dbReference type="ARBA" id="ARBA00049417"/>
    </source>
</evidence>
<dbReference type="RefSeq" id="WP_114297648.1">
    <property type="nucleotide sequence ID" value="NZ_QPJT01000009.1"/>
</dbReference>
<keyword evidence="2" id="KW-0479">Metal-binding</keyword>
<organism evidence="8 9">
    <name type="scientific">Anaerobacterium chartisolvens</name>
    <dbReference type="NCBI Taxonomy" id="1297424"/>
    <lineage>
        <taxon>Bacteria</taxon>
        <taxon>Bacillati</taxon>
        <taxon>Bacillota</taxon>
        <taxon>Clostridia</taxon>
        <taxon>Eubacteriales</taxon>
        <taxon>Oscillospiraceae</taxon>
        <taxon>Anaerobacterium</taxon>
    </lineage>
</organism>
<accession>A0A369B5Z9</accession>
<dbReference type="InterPro" id="IPR006675">
    <property type="entry name" value="HDIG_dom"/>
</dbReference>
<dbReference type="InterPro" id="IPR003607">
    <property type="entry name" value="HD/PDEase_dom"/>
</dbReference>
<sequence length="192" mass="21846">MTIEEMKDRLRPGLKHKRFVHSVNVMETAILLARKYGVDEEKAAVAGLLHDCARDIKGEQVFKLCDEMGIETDYITRAQPELLHGPIGARLAETEYGISDAGILDAIRYHTTGCERMSMLSKIVFIADYIEPGRTFPAVFEARKVVYNDIDKAILMSLEKTVRFVMDKGTLVHPNTINARNYIIYERRNKAK</sequence>
<evidence type="ECO:0000256" key="1">
    <source>
        <dbReference type="ARBA" id="ARBA00012506"/>
    </source>
</evidence>
<feature type="domain" description="HD" evidence="7">
    <location>
        <begin position="18"/>
        <end position="133"/>
    </location>
</feature>
<dbReference type="PANTHER" id="PTHR35795:SF1">
    <property type="entry name" value="BIS(5'-NUCLEOSYL)-TETRAPHOSPHATASE, SYMMETRICAL"/>
    <property type="match status" value="1"/>
</dbReference>
<dbReference type="EMBL" id="QPJT01000009">
    <property type="protein sequence ID" value="RCX16923.1"/>
    <property type="molecule type" value="Genomic_DNA"/>
</dbReference>
<comment type="catalytic activity">
    <reaction evidence="6">
        <text>P(1),P(4)-bis(5'-adenosyl) tetraphosphate + H2O = 2 ADP + 2 H(+)</text>
        <dbReference type="Rhea" id="RHEA:24252"/>
        <dbReference type="ChEBI" id="CHEBI:15377"/>
        <dbReference type="ChEBI" id="CHEBI:15378"/>
        <dbReference type="ChEBI" id="CHEBI:58141"/>
        <dbReference type="ChEBI" id="CHEBI:456216"/>
        <dbReference type="EC" id="3.6.1.41"/>
    </reaction>
</comment>
<dbReference type="Pfam" id="PF01966">
    <property type="entry name" value="HD"/>
    <property type="match status" value="1"/>
</dbReference>
<keyword evidence="4 8" id="KW-0378">Hydrolase</keyword>
<dbReference type="OrthoDB" id="5295945at2"/>
<dbReference type="PROSITE" id="PS51831">
    <property type="entry name" value="HD"/>
    <property type="match status" value="1"/>
</dbReference>
<dbReference type="AlphaFoldDB" id="A0A369B5Z9"/>
<dbReference type="Gene3D" id="1.10.3210.10">
    <property type="entry name" value="Hypothetical protein af1432"/>
    <property type="match status" value="1"/>
</dbReference>
<reference evidence="8 9" key="1">
    <citation type="submission" date="2018-07" db="EMBL/GenBank/DDBJ databases">
        <title>Genomic Encyclopedia of Type Strains, Phase IV (KMG-IV): sequencing the most valuable type-strain genomes for metagenomic binning, comparative biology and taxonomic classification.</title>
        <authorList>
            <person name="Goeker M."/>
        </authorList>
    </citation>
    <scope>NUCLEOTIDE SEQUENCE [LARGE SCALE GENOMIC DNA]</scope>
    <source>
        <strain evidence="8 9">DSM 27016</strain>
    </source>
</reference>
<dbReference type="NCBIfam" id="TIGR00488">
    <property type="entry name" value="bis(5'-nucleosyl)-tetraphosphatase (symmetrical) YqeK"/>
    <property type="match status" value="1"/>
</dbReference>
<evidence type="ECO:0000259" key="7">
    <source>
        <dbReference type="PROSITE" id="PS51831"/>
    </source>
</evidence>
<dbReference type="GO" id="GO:0000166">
    <property type="term" value="F:nucleotide binding"/>
    <property type="evidence" value="ECO:0007669"/>
    <property type="project" value="UniProtKB-KW"/>
</dbReference>
<dbReference type="SMART" id="SM00471">
    <property type="entry name" value="HDc"/>
    <property type="match status" value="1"/>
</dbReference>
<dbReference type="InterPro" id="IPR051094">
    <property type="entry name" value="Diverse_Catalytic_Enzymes"/>
</dbReference>
<dbReference type="CDD" id="cd00077">
    <property type="entry name" value="HDc"/>
    <property type="match status" value="1"/>
</dbReference>
<dbReference type="InterPro" id="IPR005249">
    <property type="entry name" value="YqeK"/>
</dbReference>
<keyword evidence="9" id="KW-1185">Reference proteome</keyword>
<keyword evidence="3" id="KW-0547">Nucleotide-binding</keyword>
<evidence type="ECO:0000256" key="2">
    <source>
        <dbReference type="ARBA" id="ARBA00022723"/>
    </source>
</evidence>
<evidence type="ECO:0000313" key="9">
    <source>
        <dbReference type="Proteomes" id="UP000253034"/>
    </source>
</evidence>
<protein>
    <recommendedName>
        <fullName evidence="1">bis(5'-nucleosyl)-tetraphosphatase (symmetrical)</fullName>
        <ecNumber evidence="1">3.6.1.41</ecNumber>
    </recommendedName>
</protein>
<evidence type="ECO:0000313" key="8">
    <source>
        <dbReference type="EMBL" id="RCX16923.1"/>
    </source>
</evidence>
<evidence type="ECO:0000256" key="5">
    <source>
        <dbReference type="ARBA" id="ARBA00023004"/>
    </source>
</evidence>
<proteinExistence type="predicted"/>
<dbReference type="GO" id="GO:0046872">
    <property type="term" value="F:metal ion binding"/>
    <property type="evidence" value="ECO:0007669"/>
    <property type="project" value="UniProtKB-KW"/>
</dbReference>
<gene>
    <name evidence="8" type="ORF">DFR58_109151</name>
</gene>
<dbReference type="EC" id="3.6.1.41" evidence="1"/>
<evidence type="ECO:0000256" key="3">
    <source>
        <dbReference type="ARBA" id="ARBA00022741"/>
    </source>
</evidence>
<dbReference type="SUPFAM" id="SSF109604">
    <property type="entry name" value="HD-domain/PDEase-like"/>
    <property type="match status" value="1"/>
</dbReference>
<comment type="caution">
    <text evidence="8">The sequence shown here is derived from an EMBL/GenBank/DDBJ whole genome shotgun (WGS) entry which is preliminary data.</text>
</comment>
<dbReference type="PANTHER" id="PTHR35795">
    <property type="entry name" value="SLR1885 PROTEIN"/>
    <property type="match status" value="1"/>
</dbReference>
<dbReference type="Proteomes" id="UP000253034">
    <property type="component" value="Unassembled WGS sequence"/>
</dbReference>
<dbReference type="NCBIfam" id="TIGR00277">
    <property type="entry name" value="HDIG"/>
    <property type="match status" value="1"/>
</dbReference>
<name>A0A369B5Z9_9FIRM</name>